<reference evidence="12 13" key="1">
    <citation type="submission" date="2020-03" db="EMBL/GenBank/DDBJ databases">
        <title>Genomic Encyclopedia of Type Strains, Phase IV (KMG-IV): sequencing the most valuable type-strain genomes for metagenomic binning, comparative biology and taxonomic classification.</title>
        <authorList>
            <person name="Goeker M."/>
        </authorList>
    </citation>
    <scope>NUCLEOTIDE SEQUENCE [LARGE SCALE GENOMIC DNA]</scope>
    <source>
        <strain evidence="12 13">DSM 18888</strain>
    </source>
</reference>
<name>A0ABX0WUE4_9PROT</name>
<evidence type="ECO:0000256" key="3">
    <source>
        <dbReference type="ARBA" id="ARBA00022475"/>
    </source>
</evidence>
<evidence type="ECO:0000256" key="7">
    <source>
        <dbReference type="ARBA" id="ARBA00022989"/>
    </source>
</evidence>
<proteinExistence type="inferred from homology"/>
<evidence type="ECO:0000256" key="8">
    <source>
        <dbReference type="ARBA" id="ARBA00023065"/>
    </source>
</evidence>
<dbReference type="InterPro" id="IPR004772">
    <property type="entry name" value="TrkH"/>
</dbReference>
<accession>A0ABX0WUE4</accession>
<feature type="transmembrane region" description="Helical" evidence="11">
    <location>
        <begin position="107"/>
        <end position="128"/>
    </location>
</feature>
<dbReference type="PANTHER" id="PTHR32024">
    <property type="entry name" value="TRK SYSTEM POTASSIUM UPTAKE PROTEIN TRKG-RELATED"/>
    <property type="match status" value="1"/>
</dbReference>
<dbReference type="Proteomes" id="UP000556869">
    <property type="component" value="Unassembled WGS sequence"/>
</dbReference>
<dbReference type="Pfam" id="PF02386">
    <property type="entry name" value="TrkH"/>
    <property type="match status" value="1"/>
</dbReference>
<evidence type="ECO:0000256" key="1">
    <source>
        <dbReference type="ARBA" id="ARBA00004651"/>
    </source>
</evidence>
<keyword evidence="3 10" id="KW-1003">Cell membrane</keyword>
<comment type="subcellular location">
    <subcellularLocation>
        <location evidence="10">Cell inner membrane</location>
        <topology evidence="10">Multi-pass membrane protein</topology>
    </subcellularLocation>
    <subcellularLocation>
        <location evidence="1">Cell membrane</location>
        <topology evidence="1">Multi-pass membrane protein</topology>
    </subcellularLocation>
</comment>
<evidence type="ECO:0000313" key="13">
    <source>
        <dbReference type="Proteomes" id="UP000556869"/>
    </source>
</evidence>
<keyword evidence="9 10" id="KW-0472">Membrane</keyword>
<dbReference type="PIRSF" id="PIRSF006247">
    <property type="entry name" value="TrkH"/>
    <property type="match status" value="1"/>
</dbReference>
<feature type="transmembrane region" description="Helical" evidence="11">
    <location>
        <begin position="271"/>
        <end position="292"/>
    </location>
</feature>
<feature type="transmembrane region" description="Helical" evidence="11">
    <location>
        <begin position="44"/>
        <end position="68"/>
    </location>
</feature>
<evidence type="ECO:0000313" key="12">
    <source>
        <dbReference type="EMBL" id="NJB72946.1"/>
    </source>
</evidence>
<feature type="transmembrane region" description="Helical" evidence="11">
    <location>
        <begin position="359"/>
        <end position="381"/>
    </location>
</feature>
<keyword evidence="2 10" id="KW-0813">Transport</keyword>
<keyword evidence="5 11" id="KW-0812">Transmembrane</keyword>
<evidence type="ECO:0000256" key="11">
    <source>
        <dbReference type="SAM" id="Phobius"/>
    </source>
</evidence>
<feature type="transmembrane region" description="Helical" evidence="11">
    <location>
        <begin position="429"/>
        <end position="451"/>
    </location>
</feature>
<feature type="transmembrane region" description="Helical" evidence="11">
    <location>
        <begin position="213"/>
        <end position="234"/>
    </location>
</feature>
<evidence type="ECO:0000256" key="6">
    <source>
        <dbReference type="ARBA" id="ARBA00022958"/>
    </source>
</evidence>
<feature type="transmembrane region" description="Helical" evidence="11">
    <location>
        <begin position="308"/>
        <end position="326"/>
    </location>
</feature>
<comment type="similarity">
    <text evidence="10">Belongs to the TrkH potassium transport family.</text>
</comment>
<keyword evidence="4 10" id="KW-0633">Potassium transport</keyword>
<keyword evidence="8 10" id="KW-0406">Ion transport</keyword>
<feature type="transmembrane region" description="Helical" evidence="11">
    <location>
        <begin position="492"/>
        <end position="517"/>
    </location>
</feature>
<evidence type="ECO:0000256" key="4">
    <source>
        <dbReference type="ARBA" id="ARBA00022538"/>
    </source>
</evidence>
<dbReference type="InterPro" id="IPR003445">
    <property type="entry name" value="Cat_transpt"/>
</dbReference>
<dbReference type="EMBL" id="JAATJD010000001">
    <property type="protein sequence ID" value="NJB72946.1"/>
    <property type="molecule type" value="Genomic_DNA"/>
</dbReference>
<keyword evidence="7 11" id="KW-1133">Transmembrane helix</keyword>
<keyword evidence="13" id="KW-1185">Reference proteome</keyword>
<keyword evidence="6 10" id="KW-0630">Potassium</keyword>
<organism evidence="12 13">
    <name type="scientific">Thalassospira tepidiphila</name>
    <dbReference type="NCBI Taxonomy" id="393657"/>
    <lineage>
        <taxon>Bacteria</taxon>
        <taxon>Pseudomonadati</taxon>
        <taxon>Pseudomonadota</taxon>
        <taxon>Alphaproteobacteria</taxon>
        <taxon>Rhodospirillales</taxon>
        <taxon>Thalassospiraceae</taxon>
        <taxon>Thalassospira</taxon>
    </lineage>
</organism>
<comment type="function">
    <text evidence="10">Low-affinity potassium transport system. Interacts with Trk system potassium uptake protein TrkA.</text>
</comment>
<keyword evidence="10" id="KW-0997">Cell inner membrane</keyword>
<dbReference type="RefSeq" id="WP_245227772.1">
    <property type="nucleotide sequence ID" value="NZ_BAAAEQ010000001.1"/>
</dbReference>
<sequence length="519" mass="56697">MQTEFSGMQWLPKTEHQTHHMPFVRGDFAVYVPRGASLIDFRPILFIVGILLCTLSIGMFIPALVDLYYGQRDWIVFSAASFVSLFIGGALIMMNRMDNLKINSRQAFILTTLSWLVLTAASALPFAFSDLDMSYTDAFFEAMSGISTTGSTVIVGLDSAPQGILLWRALLQWLGGIGIIVMAIAVMPMLRVGGMQLFRMENSDKSDKAFPRATQIAMGIAMLYLSFTGLWAIMLWSAGMTPFDAIAHAMTTIATGGFSTKDASIGHYDSAAIDVIITLGMATGALPFILYLQMLRGQGRALFRDSQVRWFITIAVSIVVGLALWHSETNNVDFLYALRFTSFNIVSVMTGTGYATTDYGLWGPFAVTVFFFVMFIGGCAGSTTCGVKIFRLQVLYEIAKIQLSHMLRPHGVFIAYYNRKPLSEDVTESVLSFFFLFVFCFVVLAAALGAMGLDFITAVSSAGTAIANVGPGLGPIVGPSGNFATLPDGAKWLMSIGMLIGRLEVFTVLVLLFPAFWRD</sequence>
<evidence type="ECO:0000256" key="2">
    <source>
        <dbReference type="ARBA" id="ARBA00022448"/>
    </source>
</evidence>
<feature type="transmembrane region" description="Helical" evidence="11">
    <location>
        <begin position="74"/>
        <end position="95"/>
    </location>
</feature>
<feature type="transmembrane region" description="Helical" evidence="11">
    <location>
        <begin position="170"/>
        <end position="192"/>
    </location>
</feature>
<dbReference type="PANTHER" id="PTHR32024:SF3">
    <property type="entry name" value="TRK SYSTEM POTASSIUM UPTAKE PROTEIN"/>
    <property type="match status" value="1"/>
</dbReference>
<protein>
    <recommendedName>
        <fullName evidence="10">Trk system potassium uptake protein</fullName>
    </recommendedName>
</protein>
<evidence type="ECO:0000256" key="5">
    <source>
        <dbReference type="ARBA" id="ARBA00022692"/>
    </source>
</evidence>
<evidence type="ECO:0000256" key="9">
    <source>
        <dbReference type="ARBA" id="ARBA00023136"/>
    </source>
</evidence>
<evidence type="ECO:0000256" key="10">
    <source>
        <dbReference type="PIRNR" id="PIRNR006247"/>
    </source>
</evidence>
<comment type="caution">
    <text evidence="12">The sequence shown here is derived from an EMBL/GenBank/DDBJ whole genome shotgun (WGS) entry which is preliminary data.</text>
</comment>
<gene>
    <name evidence="12" type="ORF">GGR96_000018</name>
</gene>